<dbReference type="AlphaFoldDB" id="A0A8J4DR46"/>
<protein>
    <recommendedName>
        <fullName evidence="2">Transcription factor zinc-finger domain-containing protein</fullName>
    </recommendedName>
</protein>
<dbReference type="InterPro" id="IPR027392">
    <property type="entry name" value="TF_Znf"/>
</dbReference>
<feature type="domain" description="Transcription factor zinc-finger" evidence="2">
    <location>
        <begin position="11"/>
        <end position="48"/>
    </location>
</feature>
<organism evidence="3 4">
    <name type="scientific">Virgisporangium aliadipatigenens</name>
    <dbReference type="NCBI Taxonomy" id="741659"/>
    <lineage>
        <taxon>Bacteria</taxon>
        <taxon>Bacillati</taxon>
        <taxon>Actinomycetota</taxon>
        <taxon>Actinomycetes</taxon>
        <taxon>Micromonosporales</taxon>
        <taxon>Micromonosporaceae</taxon>
        <taxon>Virgisporangium</taxon>
    </lineage>
</organism>
<feature type="region of interest" description="Disordered" evidence="1">
    <location>
        <begin position="55"/>
        <end position="111"/>
    </location>
</feature>
<evidence type="ECO:0000256" key="1">
    <source>
        <dbReference type="SAM" id="MobiDB-lite"/>
    </source>
</evidence>
<proteinExistence type="predicted"/>
<dbReference type="Pfam" id="PF13453">
    <property type="entry name" value="Zn_ribbon_TFIIB"/>
    <property type="match status" value="1"/>
</dbReference>
<name>A0A8J4DR46_9ACTN</name>
<gene>
    <name evidence="3" type="ORF">Val02_35770</name>
</gene>
<sequence length="111" mass="12083">MGPQMPYNSMQCPRCRAPMRSYPRSGVQIERCDQCRGIFLDEGELETLQRNEMAQWQGGAPPPGYGGYGPQGGYPPPGGYNQQYNPYGGGAVWQSTDPNNPPPGADPYGGR</sequence>
<dbReference type="EMBL" id="BOPF01000012">
    <property type="protein sequence ID" value="GIJ46691.1"/>
    <property type="molecule type" value="Genomic_DNA"/>
</dbReference>
<comment type="caution">
    <text evidence="3">The sequence shown here is derived from an EMBL/GenBank/DDBJ whole genome shotgun (WGS) entry which is preliminary data.</text>
</comment>
<accession>A0A8J4DR46</accession>
<reference evidence="3" key="1">
    <citation type="submission" date="2021-01" db="EMBL/GenBank/DDBJ databases">
        <title>Whole genome shotgun sequence of Virgisporangium aliadipatigenens NBRC 105644.</title>
        <authorList>
            <person name="Komaki H."/>
            <person name="Tamura T."/>
        </authorList>
    </citation>
    <scope>NUCLEOTIDE SEQUENCE</scope>
    <source>
        <strain evidence="3">NBRC 105644</strain>
    </source>
</reference>
<evidence type="ECO:0000313" key="4">
    <source>
        <dbReference type="Proteomes" id="UP000619260"/>
    </source>
</evidence>
<evidence type="ECO:0000313" key="3">
    <source>
        <dbReference type="EMBL" id="GIJ46691.1"/>
    </source>
</evidence>
<dbReference type="Proteomes" id="UP000619260">
    <property type="component" value="Unassembled WGS sequence"/>
</dbReference>
<evidence type="ECO:0000259" key="2">
    <source>
        <dbReference type="Pfam" id="PF13453"/>
    </source>
</evidence>
<keyword evidence="4" id="KW-1185">Reference proteome</keyword>